<dbReference type="InterPro" id="IPR051532">
    <property type="entry name" value="Ester_Hydrolysis_Enzymes"/>
</dbReference>
<dbReference type="GO" id="GO:0004622">
    <property type="term" value="F:phosphatidylcholine lysophospholipase activity"/>
    <property type="evidence" value="ECO:0007669"/>
    <property type="project" value="TreeGrafter"/>
</dbReference>
<dbReference type="PANTHER" id="PTHR30383">
    <property type="entry name" value="THIOESTERASE 1/PROTEASE 1/LYSOPHOSPHOLIPASE L1"/>
    <property type="match status" value="1"/>
</dbReference>
<dbReference type="InterPro" id="IPR013783">
    <property type="entry name" value="Ig-like_fold"/>
</dbReference>
<proteinExistence type="predicted"/>
<name>A0AAN6S5Z8_9PEZI</name>
<gene>
    <name evidence="3" type="ORF">QBC46DRAFT_110525</name>
</gene>
<keyword evidence="1" id="KW-0472">Membrane</keyword>
<organism evidence="3 4">
    <name type="scientific">Diplogelasinospora grovesii</name>
    <dbReference type="NCBI Taxonomy" id="303347"/>
    <lineage>
        <taxon>Eukaryota</taxon>
        <taxon>Fungi</taxon>
        <taxon>Dikarya</taxon>
        <taxon>Ascomycota</taxon>
        <taxon>Pezizomycotina</taxon>
        <taxon>Sordariomycetes</taxon>
        <taxon>Sordariomycetidae</taxon>
        <taxon>Sordariales</taxon>
        <taxon>Diplogelasinosporaceae</taxon>
        <taxon>Diplogelasinospora</taxon>
    </lineage>
</organism>
<feature type="transmembrane region" description="Helical" evidence="1">
    <location>
        <begin position="7"/>
        <end position="27"/>
    </location>
</feature>
<keyword evidence="4" id="KW-1185">Reference proteome</keyword>
<evidence type="ECO:0000313" key="3">
    <source>
        <dbReference type="EMBL" id="KAK3941136.1"/>
    </source>
</evidence>
<dbReference type="AlphaFoldDB" id="A0AAN6S5Z8"/>
<evidence type="ECO:0000259" key="2">
    <source>
        <dbReference type="Pfam" id="PF13472"/>
    </source>
</evidence>
<dbReference type="Gene3D" id="2.60.40.10">
    <property type="entry name" value="Immunoglobulins"/>
    <property type="match status" value="1"/>
</dbReference>
<accession>A0AAN6S5Z8</accession>
<dbReference type="Gene3D" id="3.40.50.1110">
    <property type="entry name" value="SGNH hydrolase"/>
    <property type="match status" value="1"/>
</dbReference>
<dbReference type="InterPro" id="IPR036514">
    <property type="entry name" value="SGNH_hydro_sf"/>
</dbReference>
<keyword evidence="1" id="KW-0812">Transmembrane</keyword>
<evidence type="ECO:0000256" key="1">
    <source>
        <dbReference type="SAM" id="Phobius"/>
    </source>
</evidence>
<reference evidence="4" key="1">
    <citation type="journal article" date="2023" name="Mol. Phylogenet. Evol.">
        <title>Genome-scale phylogeny and comparative genomics of the fungal order Sordariales.</title>
        <authorList>
            <person name="Hensen N."/>
            <person name="Bonometti L."/>
            <person name="Westerberg I."/>
            <person name="Brannstrom I.O."/>
            <person name="Guillou S."/>
            <person name="Cros-Aarteil S."/>
            <person name="Calhoun S."/>
            <person name="Haridas S."/>
            <person name="Kuo A."/>
            <person name="Mondo S."/>
            <person name="Pangilinan J."/>
            <person name="Riley R."/>
            <person name="LaButti K."/>
            <person name="Andreopoulos B."/>
            <person name="Lipzen A."/>
            <person name="Chen C."/>
            <person name="Yan M."/>
            <person name="Daum C."/>
            <person name="Ng V."/>
            <person name="Clum A."/>
            <person name="Steindorff A."/>
            <person name="Ohm R.A."/>
            <person name="Martin F."/>
            <person name="Silar P."/>
            <person name="Natvig D.O."/>
            <person name="Lalanne C."/>
            <person name="Gautier V."/>
            <person name="Ament-Velasquez S.L."/>
            <person name="Kruys A."/>
            <person name="Hutchinson M.I."/>
            <person name="Powell A.J."/>
            <person name="Barry K."/>
            <person name="Miller A.N."/>
            <person name="Grigoriev I.V."/>
            <person name="Debuchy R."/>
            <person name="Gladieux P."/>
            <person name="Hiltunen Thoren M."/>
            <person name="Johannesson H."/>
        </authorList>
    </citation>
    <scope>NUCLEOTIDE SEQUENCE [LARGE SCALE GENOMIC DNA]</scope>
    <source>
        <strain evidence="4">CBS 340.73</strain>
    </source>
</reference>
<feature type="domain" description="SGNH hydrolase-type esterase" evidence="2">
    <location>
        <begin position="143"/>
        <end position="275"/>
    </location>
</feature>
<comment type="caution">
    <text evidence="3">The sequence shown here is derived from an EMBL/GenBank/DDBJ whole genome shotgun (WGS) entry which is preliminary data.</text>
</comment>
<protein>
    <submittedName>
        <fullName evidence="3">Carbohydrate esterase family 3 protein</fullName>
    </submittedName>
</protein>
<dbReference type="PANTHER" id="PTHR30383:SF2">
    <property type="entry name" value="CELLULOSE-BINDING PROTEIN"/>
    <property type="match status" value="1"/>
</dbReference>
<keyword evidence="1" id="KW-1133">Transmembrane helix</keyword>
<evidence type="ECO:0000313" key="4">
    <source>
        <dbReference type="Proteomes" id="UP001303473"/>
    </source>
</evidence>
<sequence length="406" mass="45333">MPRSGRFSGRIIAGTVLFFLAAVGLLYHREWTLPPPSFSSPPGLKTKVMIVGDSISQGTEGDFTWRYRLWEWFQSQKIAVEFVGPYNGTVPPQGRPPPSSIPLDDNLRATDVSKSQWGTWGGYAPSTDTLFPQENGGAHFALWGRSAFQVRETIAQQVKTYMPDLMLVELGFNDLGWFWGPEDTVQSMETLIRNARAANPRLKFAVSNVPYRTAIDGRDDLPVMTDHYNDLLEKALPGWGTEESPVELVHFREDYTCYIDDCPAGHDGLHPNALGEYQIARAFTQTLHSKFGMGKAPLEIPDDIPPRICSTPPNVQASQASNGINVTWDAVYGTYRYEMQAKLPDTIEWSEGFLPTYLFYYETTWPSAGESWEFRVRSSCGDALKSDWSGVVSAVAATSSQNTDEE</sequence>
<dbReference type="SUPFAM" id="SSF52266">
    <property type="entry name" value="SGNH hydrolase"/>
    <property type="match status" value="1"/>
</dbReference>
<dbReference type="EMBL" id="MU853787">
    <property type="protein sequence ID" value="KAK3941136.1"/>
    <property type="molecule type" value="Genomic_DNA"/>
</dbReference>
<dbReference type="Proteomes" id="UP001303473">
    <property type="component" value="Unassembled WGS sequence"/>
</dbReference>
<dbReference type="InterPro" id="IPR013830">
    <property type="entry name" value="SGNH_hydro"/>
</dbReference>
<dbReference type="Pfam" id="PF13472">
    <property type="entry name" value="Lipase_GDSL_2"/>
    <property type="match status" value="1"/>
</dbReference>